<feature type="domain" description="Disease resistance R13L4/SHOC-2-like LRR" evidence="7">
    <location>
        <begin position="418"/>
        <end position="572"/>
    </location>
</feature>
<dbReference type="PANTHER" id="PTHR33463:SF220">
    <property type="entry name" value="NB-ARC DOMAIN-CONTAINING PROTEIN"/>
    <property type="match status" value="1"/>
</dbReference>
<feature type="domain" description="Disease resistance protein winged helix" evidence="6">
    <location>
        <begin position="332"/>
        <end position="399"/>
    </location>
</feature>
<dbReference type="SUPFAM" id="SSF52058">
    <property type="entry name" value="L domain-like"/>
    <property type="match status" value="1"/>
</dbReference>
<dbReference type="GO" id="GO:0043531">
    <property type="term" value="F:ADP binding"/>
    <property type="evidence" value="ECO:0007669"/>
    <property type="project" value="InterPro"/>
</dbReference>
<evidence type="ECO:0000259" key="5">
    <source>
        <dbReference type="Pfam" id="PF00931"/>
    </source>
</evidence>
<evidence type="ECO:0000256" key="1">
    <source>
        <dbReference type="ARBA" id="ARBA00008894"/>
    </source>
</evidence>
<dbReference type="InterPro" id="IPR050905">
    <property type="entry name" value="Plant_NBS-LRR"/>
</dbReference>
<evidence type="ECO:0000256" key="2">
    <source>
        <dbReference type="ARBA" id="ARBA00022614"/>
    </source>
</evidence>
<evidence type="ECO:0000256" key="3">
    <source>
        <dbReference type="ARBA" id="ARBA00022737"/>
    </source>
</evidence>
<sequence>MGNVFSISISTNDIASCCDCTVARANYTCKLAENQVTLRTKLQKLRYSNQETIEKKQLRGCCHPKHYISSYTLGKKVARKLQDMATLMSEERNFEVVADIIPPTPVESLEEEHVGMIGLYGLGGVGKTTLFTQINNHFLKTSHNFDVVIWVVVSKTPNLERVQNEIWEKVGFCDDKWKSKSRHEKAKEIWRALSKKRFVMLLDDLWEQMDLLEVGIPPPNQKNKSKLIFTTRSQSHKKIQVKSLAWKDLWDLFQKYVGKDALNSDPEIPELAEMVAKECYMTSKDWKHAIRVLQTCASNFPSMGHQVYPLLKYSYDSLPFKIVQSCFLYCSLFPEDFFIFKERLIHQWICERLLDEFDDTDGSRNQGFNIINTLGHACLLEESSNTRFVKFHDVVRDMALWITNEMGEIKGKISLINNQIEKLIGSPTCPNLSILLIDLNSDLQMISNGFFQFMPNLRVLSLLNTKIVELPSDISNLVSLQYLDLYATKIKKLPIEMKNLVQLKTLRLCTSKLSSIPRGLISSLLMLQAVGMYNCGLYDQVVEGGELESLKYLMHLSVTIASASVFKRFLSSRKLPSCTHRIYLKMFKGSGSLNLSSLENMKHLFGLMMKDLDRKGKETVGYSSLNLKVKCFHGLCEVVINRCQIPFTKLIRLELNGLPQLKNVYRNPLPFLYLNRIEVVGCSKLKKLPLKSKNANQGRVMMEGKQEWWNE</sequence>
<dbReference type="Gene3D" id="1.10.10.10">
    <property type="entry name" value="Winged helix-like DNA-binding domain superfamily/Winged helix DNA-binding domain"/>
    <property type="match status" value="1"/>
</dbReference>
<dbReference type="Gene3D" id="3.80.10.10">
    <property type="entry name" value="Ribonuclease Inhibitor"/>
    <property type="match status" value="1"/>
</dbReference>
<keyword evidence="3" id="KW-0677">Repeat</keyword>
<feature type="domain" description="NB-ARC" evidence="5">
    <location>
        <begin position="109"/>
        <end position="260"/>
    </location>
</feature>
<dbReference type="EMBL" id="JARBHA010000009">
    <property type="protein sequence ID" value="KAJ9693121.1"/>
    <property type="molecule type" value="Genomic_DNA"/>
</dbReference>
<dbReference type="InterPro" id="IPR055414">
    <property type="entry name" value="LRR_R13L4/SHOC2-like"/>
</dbReference>
<evidence type="ECO:0008006" key="10">
    <source>
        <dbReference type="Google" id="ProtNLM"/>
    </source>
</evidence>
<dbReference type="PANTHER" id="PTHR33463">
    <property type="entry name" value="NB-ARC DOMAIN-CONTAINING PROTEIN-RELATED"/>
    <property type="match status" value="1"/>
</dbReference>
<dbReference type="InterPro" id="IPR058922">
    <property type="entry name" value="WHD_DRP"/>
</dbReference>
<proteinExistence type="inferred from homology"/>
<evidence type="ECO:0000313" key="9">
    <source>
        <dbReference type="Proteomes" id="UP001168098"/>
    </source>
</evidence>
<dbReference type="Pfam" id="PF00931">
    <property type="entry name" value="NB-ARC"/>
    <property type="match status" value="1"/>
</dbReference>
<gene>
    <name evidence="8" type="ORF">PVL29_012032</name>
</gene>
<name>A0AA38ZPZ8_VITRO</name>
<reference evidence="8 9" key="1">
    <citation type="journal article" date="2023" name="BMC Biotechnol.">
        <title>Vitis rotundifolia cv Carlos genome sequencing.</title>
        <authorList>
            <person name="Huff M."/>
            <person name="Hulse-Kemp A."/>
            <person name="Scheffler B."/>
            <person name="Youngblood R."/>
            <person name="Simpson S."/>
            <person name="Babiker E."/>
            <person name="Staton M."/>
        </authorList>
    </citation>
    <scope>NUCLEOTIDE SEQUENCE [LARGE SCALE GENOMIC DNA]</scope>
    <source>
        <tissue evidence="8">Leaf</tissue>
    </source>
</reference>
<dbReference type="InterPro" id="IPR002182">
    <property type="entry name" value="NB-ARC"/>
</dbReference>
<protein>
    <recommendedName>
        <fullName evidence="10">NB-ARC domain-containing protein</fullName>
    </recommendedName>
</protein>
<evidence type="ECO:0000259" key="7">
    <source>
        <dbReference type="Pfam" id="PF23598"/>
    </source>
</evidence>
<keyword evidence="2" id="KW-0433">Leucine-rich repeat</keyword>
<dbReference type="InterPro" id="IPR036388">
    <property type="entry name" value="WH-like_DNA-bd_sf"/>
</dbReference>
<evidence type="ECO:0000256" key="4">
    <source>
        <dbReference type="ARBA" id="ARBA00022821"/>
    </source>
</evidence>
<dbReference type="GO" id="GO:0006952">
    <property type="term" value="P:defense response"/>
    <property type="evidence" value="ECO:0007669"/>
    <property type="project" value="UniProtKB-KW"/>
</dbReference>
<evidence type="ECO:0000259" key="6">
    <source>
        <dbReference type="Pfam" id="PF23559"/>
    </source>
</evidence>
<dbReference type="FunFam" id="1.10.10.10:FF:000322">
    <property type="entry name" value="Probable disease resistance protein At1g63360"/>
    <property type="match status" value="1"/>
</dbReference>
<keyword evidence="4" id="KW-0611">Plant defense</keyword>
<comment type="caution">
    <text evidence="8">The sequence shown here is derived from an EMBL/GenBank/DDBJ whole genome shotgun (WGS) entry which is preliminary data.</text>
</comment>
<accession>A0AA38ZPZ8</accession>
<dbReference type="Gene3D" id="3.40.50.300">
    <property type="entry name" value="P-loop containing nucleotide triphosphate hydrolases"/>
    <property type="match status" value="1"/>
</dbReference>
<evidence type="ECO:0000313" key="8">
    <source>
        <dbReference type="EMBL" id="KAJ9693121.1"/>
    </source>
</evidence>
<dbReference type="FunFam" id="3.40.50.300:FF:001091">
    <property type="entry name" value="Probable disease resistance protein At1g61300"/>
    <property type="match status" value="1"/>
</dbReference>
<dbReference type="Proteomes" id="UP001168098">
    <property type="component" value="Unassembled WGS sequence"/>
</dbReference>
<dbReference type="AlphaFoldDB" id="A0AA38ZPZ8"/>
<keyword evidence="9" id="KW-1185">Reference proteome</keyword>
<dbReference type="InterPro" id="IPR032675">
    <property type="entry name" value="LRR_dom_sf"/>
</dbReference>
<dbReference type="PRINTS" id="PR00364">
    <property type="entry name" value="DISEASERSIST"/>
</dbReference>
<dbReference type="SUPFAM" id="SSF52540">
    <property type="entry name" value="P-loop containing nucleoside triphosphate hydrolases"/>
    <property type="match status" value="1"/>
</dbReference>
<comment type="similarity">
    <text evidence="1">Belongs to the disease resistance NB-LRR family.</text>
</comment>
<dbReference type="Pfam" id="PF23559">
    <property type="entry name" value="WHD_DRP"/>
    <property type="match status" value="1"/>
</dbReference>
<dbReference type="Pfam" id="PF23598">
    <property type="entry name" value="LRR_14"/>
    <property type="match status" value="1"/>
</dbReference>
<dbReference type="InterPro" id="IPR027417">
    <property type="entry name" value="P-loop_NTPase"/>
</dbReference>
<organism evidence="8 9">
    <name type="scientific">Vitis rotundifolia</name>
    <name type="common">Muscadine grape</name>
    <dbReference type="NCBI Taxonomy" id="103349"/>
    <lineage>
        <taxon>Eukaryota</taxon>
        <taxon>Viridiplantae</taxon>
        <taxon>Streptophyta</taxon>
        <taxon>Embryophyta</taxon>
        <taxon>Tracheophyta</taxon>
        <taxon>Spermatophyta</taxon>
        <taxon>Magnoliopsida</taxon>
        <taxon>eudicotyledons</taxon>
        <taxon>Gunneridae</taxon>
        <taxon>Pentapetalae</taxon>
        <taxon>rosids</taxon>
        <taxon>Vitales</taxon>
        <taxon>Vitaceae</taxon>
        <taxon>Viteae</taxon>
        <taxon>Vitis</taxon>
    </lineage>
</organism>